<evidence type="ECO:0000256" key="5">
    <source>
        <dbReference type="ARBA" id="ARBA00022729"/>
    </source>
</evidence>
<dbReference type="Gramene" id="mRNA:HanXRQr2_Chr04g0140121">
    <property type="protein sequence ID" value="mRNA:HanXRQr2_Chr04g0140121"/>
    <property type="gene ID" value="HanXRQr2_Chr04g0140121"/>
</dbReference>
<proteinExistence type="inferred from homology"/>
<evidence type="ECO:0000256" key="8">
    <source>
        <dbReference type="ARBA" id="ARBA00023034"/>
    </source>
</evidence>
<comment type="caution">
    <text evidence="11">The sequence shown here is derived from an EMBL/GenBank/DDBJ whole genome shotgun (WGS) entry which is preliminary data.</text>
</comment>
<dbReference type="PANTHER" id="PTHR10766:SF124">
    <property type="entry name" value="TRANSMEMBRANE 9 SUPERFAMILY MEMBER"/>
    <property type="match status" value="1"/>
</dbReference>
<evidence type="ECO:0000256" key="10">
    <source>
        <dbReference type="RuleBase" id="RU363079"/>
    </source>
</evidence>
<evidence type="ECO:0000256" key="2">
    <source>
        <dbReference type="ARBA" id="ARBA00004653"/>
    </source>
</evidence>
<keyword evidence="9" id="KW-0472">Membrane</keyword>
<dbReference type="InterPro" id="IPR004240">
    <property type="entry name" value="EMP70"/>
</dbReference>
<accession>A0A9K3J383</accession>
<dbReference type="GO" id="GO:0010008">
    <property type="term" value="C:endosome membrane"/>
    <property type="evidence" value="ECO:0007669"/>
    <property type="project" value="UniProtKB-SubCell"/>
</dbReference>
<evidence type="ECO:0000256" key="4">
    <source>
        <dbReference type="ARBA" id="ARBA00022692"/>
    </source>
</evidence>
<gene>
    <name evidence="11" type="ORF">HanXRQr2_Chr04g0140121</name>
</gene>
<keyword evidence="6" id="KW-0967">Endosome</keyword>
<dbReference type="AlphaFoldDB" id="A0A9K3J383"/>
<evidence type="ECO:0000313" key="12">
    <source>
        <dbReference type="Proteomes" id="UP000215914"/>
    </source>
</evidence>
<comment type="subcellular location">
    <subcellularLocation>
        <location evidence="1">Endosome membrane</location>
        <topology evidence="1">Multi-pass membrane protein</topology>
    </subcellularLocation>
    <subcellularLocation>
        <location evidence="2">Golgi apparatus membrane</location>
        <topology evidence="2">Multi-pass membrane protein</topology>
    </subcellularLocation>
</comment>
<evidence type="ECO:0000256" key="6">
    <source>
        <dbReference type="ARBA" id="ARBA00022753"/>
    </source>
</evidence>
<dbReference type="EMBL" id="MNCJ02000319">
    <property type="protein sequence ID" value="KAF5807973.1"/>
    <property type="molecule type" value="Genomic_DNA"/>
</dbReference>
<sequence>MFHMQEELPCQVVCRVKLDAKSAKSFRDMIDDEYRVNMILDNLPVAVLRQRLYGSQSTVYEHGFRVGFKGSYAGVSSIYEKNQKIHVTDLIFFF</sequence>
<evidence type="ECO:0000256" key="7">
    <source>
        <dbReference type="ARBA" id="ARBA00022989"/>
    </source>
</evidence>
<keyword evidence="4" id="KW-0812">Transmembrane</keyword>
<name>A0A9K3J383_HELAN</name>
<protein>
    <recommendedName>
        <fullName evidence="10">Transmembrane 9 superfamily member</fullName>
    </recommendedName>
</protein>
<keyword evidence="5" id="KW-0732">Signal</keyword>
<keyword evidence="7" id="KW-1133">Transmembrane helix</keyword>
<reference evidence="11" key="1">
    <citation type="journal article" date="2017" name="Nature">
        <title>The sunflower genome provides insights into oil metabolism, flowering and Asterid evolution.</title>
        <authorList>
            <person name="Badouin H."/>
            <person name="Gouzy J."/>
            <person name="Grassa C.J."/>
            <person name="Murat F."/>
            <person name="Staton S.E."/>
            <person name="Cottret L."/>
            <person name="Lelandais-Briere C."/>
            <person name="Owens G.L."/>
            <person name="Carrere S."/>
            <person name="Mayjonade B."/>
            <person name="Legrand L."/>
            <person name="Gill N."/>
            <person name="Kane N.C."/>
            <person name="Bowers J.E."/>
            <person name="Hubner S."/>
            <person name="Bellec A."/>
            <person name="Berard A."/>
            <person name="Berges H."/>
            <person name="Blanchet N."/>
            <person name="Boniface M.C."/>
            <person name="Brunel D."/>
            <person name="Catrice O."/>
            <person name="Chaidir N."/>
            <person name="Claudel C."/>
            <person name="Donnadieu C."/>
            <person name="Faraut T."/>
            <person name="Fievet G."/>
            <person name="Helmstetter N."/>
            <person name="King M."/>
            <person name="Knapp S.J."/>
            <person name="Lai Z."/>
            <person name="Le Paslier M.C."/>
            <person name="Lippi Y."/>
            <person name="Lorenzon L."/>
            <person name="Mandel J.R."/>
            <person name="Marage G."/>
            <person name="Marchand G."/>
            <person name="Marquand E."/>
            <person name="Bret-Mestries E."/>
            <person name="Morien E."/>
            <person name="Nambeesan S."/>
            <person name="Nguyen T."/>
            <person name="Pegot-Espagnet P."/>
            <person name="Pouilly N."/>
            <person name="Raftis F."/>
            <person name="Sallet E."/>
            <person name="Schiex T."/>
            <person name="Thomas J."/>
            <person name="Vandecasteele C."/>
            <person name="Vares D."/>
            <person name="Vear F."/>
            <person name="Vautrin S."/>
            <person name="Crespi M."/>
            <person name="Mangin B."/>
            <person name="Burke J.M."/>
            <person name="Salse J."/>
            <person name="Munos S."/>
            <person name="Vincourt P."/>
            <person name="Rieseberg L.H."/>
            <person name="Langlade N.B."/>
        </authorList>
    </citation>
    <scope>NUCLEOTIDE SEQUENCE</scope>
    <source>
        <tissue evidence="11">Leaves</tissue>
    </source>
</reference>
<comment type="similarity">
    <text evidence="3 10">Belongs to the nonaspanin (TM9SF) (TC 9.A.2) family.</text>
</comment>
<reference evidence="11" key="2">
    <citation type="submission" date="2020-06" db="EMBL/GenBank/DDBJ databases">
        <title>Helianthus annuus Genome sequencing and assembly Release 2.</title>
        <authorList>
            <person name="Gouzy J."/>
            <person name="Langlade N."/>
            <person name="Munos S."/>
        </authorList>
    </citation>
    <scope>NUCLEOTIDE SEQUENCE</scope>
    <source>
        <tissue evidence="11">Leaves</tissue>
    </source>
</reference>
<keyword evidence="12" id="KW-1185">Reference proteome</keyword>
<evidence type="ECO:0000313" key="11">
    <source>
        <dbReference type="EMBL" id="KAF5807973.1"/>
    </source>
</evidence>
<evidence type="ECO:0000256" key="9">
    <source>
        <dbReference type="ARBA" id="ARBA00023136"/>
    </source>
</evidence>
<evidence type="ECO:0000256" key="3">
    <source>
        <dbReference type="ARBA" id="ARBA00005227"/>
    </source>
</evidence>
<dbReference type="PANTHER" id="PTHR10766">
    <property type="entry name" value="TRANSMEMBRANE 9 SUPERFAMILY PROTEIN"/>
    <property type="match status" value="1"/>
</dbReference>
<evidence type="ECO:0000256" key="1">
    <source>
        <dbReference type="ARBA" id="ARBA00004337"/>
    </source>
</evidence>
<dbReference type="Pfam" id="PF02990">
    <property type="entry name" value="EMP70"/>
    <property type="match status" value="1"/>
</dbReference>
<dbReference type="GO" id="GO:0000139">
    <property type="term" value="C:Golgi membrane"/>
    <property type="evidence" value="ECO:0007669"/>
    <property type="project" value="UniProtKB-SubCell"/>
</dbReference>
<keyword evidence="8" id="KW-0333">Golgi apparatus</keyword>
<dbReference type="Proteomes" id="UP000215914">
    <property type="component" value="Unassembled WGS sequence"/>
</dbReference>
<organism evidence="11 12">
    <name type="scientific">Helianthus annuus</name>
    <name type="common">Common sunflower</name>
    <dbReference type="NCBI Taxonomy" id="4232"/>
    <lineage>
        <taxon>Eukaryota</taxon>
        <taxon>Viridiplantae</taxon>
        <taxon>Streptophyta</taxon>
        <taxon>Embryophyta</taxon>
        <taxon>Tracheophyta</taxon>
        <taxon>Spermatophyta</taxon>
        <taxon>Magnoliopsida</taxon>
        <taxon>eudicotyledons</taxon>
        <taxon>Gunneridae</taxon>
        <taxon>Pentapetalae</taxon>
        <taxon>asterids</taxon>
        <taxon>campanulids</taxon>
        <taxon>Asterales</taxon>
        <taxon>Asteraceae</taxon>
        <taxon>Asteroideae</taxon>
        <taxon>Heliantheae alliance</taxon>
        <taxon>Heliantheae</taxon>
        <taxon>Helianthus</taxon>
    </lineage>
</organism>